<dbReference type="Pfam" id="PF09769">
    <property type="entry name" value="ApoO"/>
    <property type="match status" value="1"/>
</dbReference>
<accession>A0A9Q9B7R0</accession>
<dbReference type="InterPro" id="IPR019166">
    <property type="entry name" value="MIC26/MIC27"/>
</dbReference>
<dbReference type="OrthoDB" id="2399148at2759"/>
<dbReference type="PANTHER" id="PTHR28268:SF1">
    <property type="entry name" value="MICOS SUBUNIT MIC26"/>
    <property type="match status" value="1"/>
</dbReference>
<evidence type="ECO:0000256" key="2">
    <source>
        <dbReference type="SAM" id="MobiDB-lite"/>
    </source>
</evidence>
<comment type="subunit">
    <text evidence="1">Component of the mitochondrial contact site and cristae organizing system (MICOS) complex.</text>
</comment>
<dbReference type="Proteomes" id="UP001056384">
    <property type="component" value="Chromosome 12"/>
</dbReference>
<reference evidence="4" key="1">
    <citation type="submission" date="2022-06" db="EMBL/GenBank/DDBJ databases">
        <title>Complete genome sequences of two strains of the flax pathogen Septoria linicola.</title>
        <authorList>
            <person name="Lapalu N."/>
            <person name="Simon A."/>
            <person name="Demenou B."/>
            <person name="Paumier D."/>
            <person name="Guillot M.-P."/>
            <person name="Gout L."/>
            <person name="Valade R."/>
        </authorList>
    </citation>
    <scope>NUCLEOTIDE SEQUENCE</scope>
    <source>
        <strain evidence="4">SE15195</strain>
    </source>
</reference>
<dbReference type="GO" id="GO:0044284">
    <property type="term" value="C:mitochondrial crista junction"/>
    <property type="evidence" value="ECO:0007669"/>
    <property type="project" value="TreeGrafter"/>
</dbReference>
<evidence type="ECO:0000313" key="5">
    <source>
        <dbReference type="Proteomes" id="UP001056384"/>
    </source>
</evidence>
<gene>
    <name evidence="4" type="ORF">Slin15195_G122670</name>
</gene>
<keyword evidence="1" id="KW-0999">Mitochondrion inner membrane</keyword>
<keyword evidence="3" id="KW-0732">Signal</keyword>
<dbReference type="GO" id="GO:0042407">
    <property type="term" value="P:cristae formation"/>
    <property type="evidence" value="ECO:0007669"/>
    <property type="project" value="InterPro"/>
</dbReference>
<evidence type="ECO:0000256" key="3">
    <source>
        <dbReference type="SAM" id="SignalP"/>
    </source>
</evidence>
<protein>
    <recommendedName>
        <fullName evidence="1">MICOS complex subunit</fullName>
    </recommendedName>
</protein>
<name>A0A9Q9B7R0_9PEZI</name>
<evidence type="ECO:0000256" key="1">
    <source>
        <dbReference type="RuleBase" id="RU363021"/>
    </source>
</evidence>
<sequence length="259" mass="28482">MAAPVLRQHLLPLGGLVAGLVVLPKQSAFAEEPVADPVKEIRRKKSIYDYDEPSPREIANTTPPPASGITTKPQEQEQQQEQSSITRRPTPTDKLAAQIRSGRLAAHDYAVRAEDAVNNGMTRFMSAEHSFTSTVASLAPPKESNEKLLPGGIYVLVAAMAGSIVSRNRNILLRFVTPIITGTVTANYVIPRTTENVGNLVWQYEKKFPVVADNHIRARDGIRHFIETGKAHSQMGLAMAEEKVQGVRESVQDWVKKGR</sequence>
<keyword evidence="5" id="KW-1185">Reference proteome</keyword>
<evidence type="ECO:0000313" key="4">
    <source>
        <dbReference type="EMBL" id="USW58948.1"/>
    </source>
</evidence>
<dbReference type="PANTHER" id="PTHR28268">
    <property type="entry name" value="MICOS SUBUNIT MIC26"/>
    <property type="match status" value="1"/>
</dbReference>
<feature type="signal peptide" evidence="3">
    <location>
        <begin position="1"/>
        <end position="30"/>
    </location>
</feature>
<keyword evidence="1" id="KW-0496">Mitochondrion</keyword>
<dbReference type="InterPro" id="IPR033181">
    <property type="entry name" value="Mic26_fungi"/>
</dbReference>
<keyword evidence="1" id="KW-0472">Membrane</keyword>
<comment type="subcellular location">
    <subcellularLocation>
        <location evidence="1">Mitochondrion inner membrane</location>
    </subcellularLocation>
</comment>
<dbReference type="AlphaFoldDB" id="A0A9Q9B7R0"/>
<dbReference type="EMBL" id="CP099429">
    <property type="protein sequence ID" value="USW58948.1"/>
    <property type="molecule type" value="Genomic_DNA"/>
</dbReference>
<feature type="chain" id="PRO_5040259834" description="MICOS complex subunit" evidence="3">
    <location>
        <begin position="31"/>
        <end position="259"/>
    </location>
</feature>
<feature type="region of interest" description="Disordered" evidence="2">
    <location>
        <begin position="42"/>
        <end position="93"/>
    </location>
</feature>
<comment type="function">
    <text evidence="1">Component of the MICOS complex, a large protein complex of the mitochondrial inner membrane that plays crucial roles in the maintenance of crista junctions, inner membrane architecture, and formation of contact sites to the outer membrane.</text>
</comment>
<organism evidence="4 5">
    <name type="scientific">Septoria linicola</name>
    <dbReference type="NCBI Taxonomy" id="215465"/>
    <lineage>
        <taxon>Eukaryota</taxon>
        <taxon>Fungi</taxon>
        <taxon>Dikarya</taxon>
        <taxon>Ascomycota</taxon>
        <taxon>Pezizomycotina</taxon>
        <taxon>Dothideomycetes</taxon>
        <taxon>Dothideomycetidae</taxon>
        <taxon>Mycosphaerellales</taxon>
        <taxon>Mycosphaerellaceae</taxon>
        <taxon>Septoria</taxon>
    </lineage>
</organism>
<proteinExistence type="predicted"/>
<dbReference type="GO" id="GO:0061617">
    <property type="term" value="C:MICOS complex"/>
    <property type="evidence" value="ECO:0007669"/>
    <property type="project" value="UniProtKB-UniRule"/>
</dbReference>